<dbReference type="Proteomes" id="UP001596091">
    <property type="component" value="Unassembled WGS sequence"/>
</dbReference>
<organism evidence="2 3">
    <name type="scientific">Acidicapsa dinghuensis</name>
    <dbReference type="NCBI Taxonomy" id="2218256"/>
    <lineage>
        <taxon>Bacteria</taxon>
        <taxon>Pseudomonadati</taxon>
        <taxon>Acidobacteriota</taxon>
        <taxon>Terriglobia</taxon>
        <taxon>Terriglobales</taxon>
        <taxon>Acidobacteriaceae</taxon>
        <taxon>Acidicapsa</taxon>
    </lineage>
</organism>
<gene>
    <name evidence="2" type="ORF">ACFPT7_20895</name>
</gene>
<reference evidence="3" key="1">
    <citation type="journal article" date="2019" name="Int. J. Syst. Evol. Microbiol.">
        <title>The Global Catalogue of Microorganisms (GCM) 10K type strain sequencing project: providing services to taxonomists for standard genome sequencing and annotation.</title>
        <authorList>
            <consortium name="The Broad Institute Genomics Platform"/>
            <consortium name="The Broad Institute Genome Sequencing Center for Infectious Disease"/>
            <person name="Wu L."/>
            <person name="Ma J."/>
        </authorList>
    </citation>
    <scope>NUCLEOTIDE SEQUENCE [LARGE SCALE GENOMIC DNA]</scope>
    <source>
        <strain evidence="3">JCM 4087</strain>
    </source>
</reference>
<keyword evidence="3" id="KW-1185">Reference proteome</keyword>
<evidence type="ECO:0000313" key="2">
    <source>
        <dbReference type="EMBL" id="MFC5864779.1"/>
    </source>
</evidence>
<evidence type="ECO:0000313" key="3">
    <source>
        <dbReference type="Proteomes" id="UP001596091"/>
    </source>
</evidence>
<name>A0ABW1ELH6_9BACT</name>
<proteinExistence type="predicted"/>
<dbReference type="EMBL" id="JBHSPH010000010">
    <property type="protein sequence ID" value="MFC5864779.1"/>
    <property type="molecule type" value="Genomic_DNA"/>
</dbReference>
<protein>
    <submittedName>
        <fullName evidence="2">Uncharacterized protein</fullName>
    </submittedName>
</protein>
<feature type="region of interest" description="Disordered" evidence="1">
    <location>
        <begin position="26"/>
        <end position="65"/>
    </location>
</feature>
<comment type="caution">
    <text evidence="2">The sequence shown here is derived from an EMBL/GenBank/DDBJ whole genome shotgun (WGS) entry which is preliminary data.</text>
</comment>
<evidence type="ECO:0000256" key="1">
    <source>
        <dbReference type="SAM" id="MobiDB-lite"/>
    </source>
</evidence>
<accession>A0ABW1ELH6</accession>
<dbReference type="RefSeq" id="WP_263332561.1">
    <property type="nucleotide sequence ID" value="NZ_JAGSYH010000001.1"/>
</dbReference>
<feature type="compositionally biased region" description="Low complexity" evidence="1">
    <location>
        <begin position="30"/>
        <end position="42"/>
    </location>
</feature>
<sequence>MQLSQILAEIDSEISRLEQARKILAGEGVSSAKSSRRGPSSAVASEGPAKRKKKRNLSPEGRKRIAEAVRRRWELQKKAASAK</sequence>